<feature type="compositionally biased region" description="Basic and acidic residues" evidence="4">
    <location>
        <begin position="267"/>
        <end position="281"/>
    </location>
</feature>
<dbReference type="Pfam" id="PF02902">
    <property type="entry name" value="Peptidase_C48"/>
    <property type="match status" value="1"/>
</dbReference>
<protein>
    <recommendedName>
        <fullName evidence="5">Ubiquitin-like protease family profile domain-containing protein</fullName>
    </recommendedName>
</protein>
<dbReference type="InterPro" id="IPR003653">
    <property type="entry name" value="Peptidase_C48_C"/>
</dbReference>
<evidence type="ECO:0000256" key="4">
    <source>
        <dbReference type="SAM" id="MobiDB-lite"/>
    </source>
</evidence>
<reference evidence="6" key="1">
    <citation type="submission" date="2023-06" db="EMBL/GenBank/DDBJ databases">
        <title>Genome-scale phylogeny and comparative genomics of the fungal order Sordariales.</title>
        <authorList>
            <consortium name="Lawrence Berkeley National Laboratory"/>
            <person name="Hensen N."/>
            <person name="Bonometti L."/>
            <person name="Westerberg I."/>
            <person name="Brannstrom I.O."/>
            <person name="Guillou S."/>
            <person name="Cros-Aarteil S."/>
            <person name="Calhoun S."/>
            <person name="Haridas S."/>
            <person name="Kuo A."/>
            <person name="Mondo S."/>
            <person name="Pangilinan J."/>
            <person name="Riley R."/>
            <person name="Labutti K."/>
            <person name="Andreopoulos B."/>
            <person name="Lipzen A."/>
            <person name="Chen C."/>
            <person name="Yanf M."/>
            <person name="Daum C."/>
            <person name="Ng V."/>
            <person name="Clum A."/>
            <person name="Steindorff A."/>
            <person name="Ohm R."/>
            <person name="Martin F."/>
            <person name="Silar P."/>
            <person name="Natvig D."/>
            <person name="Lalanne C."/>
            <person name="Gautier V."/>
            <person name="Ament-Velasquez S.L."/>
            <person name="Kruys A."/>
            <person name="Hutchinson M.I."/>
            <person name="Powell A.J."/>
            <person name="Barry K."/>
            <person name="Miller A.N."/>
            <person name="Grigoriev I.V."/>
            <person name="Debuchy R."/>
            <person name="Gladieux P."/>
            <person name="Thoren M.H."/>
            <person name="Johannesson H."/>
        </authorList>
    </citation>
    <scope>NUCLEOTIDE SEQUENCE</scope>
    <source>
        <strain evidence="6">PSN4</strain>
    </source>
</reference>
<evidence type="ECO:0000256" key="1">
    <source>
        <dbReference type="ARBA" id="ARBA00005234"/>
    </source>
</evidence>
<name>A0AAJ0B1F3_9PEZI</name>
<feature type="region of interest" description="Disordered" evidence="4">
    <location>
        <begin position="1"/>
        <end position="81"/>
    </location>
</feature>
<keyword evidence="7" id="KW-1185">Reference proteome</keyword>
<evidence type="ECO:0000313" key="6">
    <source>
        <dbReference type="EMBL" id="KAK1749919.1"/>
    </source>
</evidence>
<dbReference type="AlphaFoldDB" id="A0AAJ0B1F3"/>
<dbReference type="Proteomes" id="UP001239445">
    <property type="component" value="Unassembled WGS sequence"/>
</dbReference>
<dbReference type="Gene3D" id="3.40.395.10">
    <property type="entry name" value="Adenoviral Proteinase, Chain A"/>
    <property type="match status" value="1"/>
</dbReference>
<gene>
    <name evidence="6" type="ORF">QBC47DRAFT_395223</name>
</gene>
<sequence length="803" mass="88012">MQDDDKNKSSITPRVTRRMAATANREPNKANDAPSETLESKTNERTSPPPTPSRDGNADPAADGTRKTNGETVDNIPNSSKVIYSRLRNTKEADELENGTPQPRDLVPSSITDRHVQSCLRYCIRQWAGVRYVDIIAFLEPRNETISQQFARTLRTVAEHIKLWNEAKVWLIRARDIRLSQSQRGGTKSPLFVPQDCVMAVKLFQEANPASPFNKASASQPSYAADGIGDRLSSPFPYRPSSPYARFPAAPPKLSPGATLCEPSPEPSRRHSDGQSLDDWKPPGLRLLPNANGVLVSRLVSPDLAAQHFPQYPPQPDGSGIELGSRRSVSPPAAKITMSYSVESGDRRPDSPCLTVNEPSLPLAKLDFQISEFAFSDPAVSENPDPHAAGVVENTWRARHSTLAAPRTPTTGQKHALEGVEDDPSHSSHGSPRDKRQRRGHYPLDLTSDIAAATRLLPTDHYPQLFHDGGDAGAPRSGWLTGSAVYDLVDMVTAARFQDMALVEVSDTFTERGLVKRMSFAHLQTARQVIGILHLNGNHWCLAVIPLSDASHHPTLFYNSMLRDERYLVAAKSQLGRFLPALRDAWTKANATKPPQLQRKAPLSLSYPPLMLPQAIPQQENASDCGIGVVVAALHISAGITLPAETDFLWWRRAFRCLVQDAGDPNKETAIIAPHFFTDDFSVAELKPPPVPAKATGMAMREYCRTLSVFLQESGTICDKAESQWHEEQYVKASSVLDSLSAIFFAFETLNARLVGIPDEVVSGQGADGPLSLAKDRVAFTLRAVSIALSSAIEVRDKHAPHV</sequence>
<comment type="similarity">
    <text evidence="1">Belongs to the peptidase C48 family.</text>
</comment>
<keyword evidence="3" id="KW-0378">Hydrolase</keyword>
<dbReference type="EMBL" id="MU839851">
    <property type="protein sequence ID" value="KAK1749919.1"/>
    <property type="molecule type" value="Genomic_DNA"/>
</dbReference>
<dbReference type="InterPro" id="IPR038765">
    <property type="entry name" value="Papain-like_cys_pep_sf"/>
</dbReference>
<dbReference type="GO" id="GO:0008234">
    <property type="term" value="F:cysteine-type peptidase activity"/>
    <property type="evidence" value="ECO:0007669"/>
    <property type="project" value="InterPro"/>
</dbReference>
<comment type="caution">
    <text evidence="6">The sequence shown here is derived from an EMBL/GenBank/DDBJ whole genome shotgun (WGS) entry which is preliminary data.</text>
</comment>
<feature type="region of interest" description="Disordered" evidence="4">
    <location>
        <begin position="243"/>
        <end position="283"/>
    </location>
</feature>
<dbReference type="GO" id="GO:0019783">
    <property type="term" value="F:ubiquitin-like protein peptidase activity"/>
    <property type="evidence" value="ECO:0007669"/>
    <property type="project" value="UniProtKB-ARBA"/>
</dbReference>
<accession>A0AAJ0B1F3</accession>
<keyword evidence="2" id="KW-0645">Protease</keyword>
<evidence type="ECO:0000256" key="3">
    <source>
        <dbReference type="ARBA" id="ARBA00022801"/>
    </source>
</evidence>
<feature type="region of interest" description="Disordered" evidence="4">
    <location>
        <begin position="90"/>
        <end position="109"/>
    </location>
</feature>
<feature type="compositionally biased region" description="Basic and acidic residues" evidence="4">
    <location>
        <begin position="415"/>
        <end position="434"/>
    </location>
</feature>
<feature type="compositionally biased region" description="Polar residues" evidence="4">
    <location>
        <begin position="70"/>
        <end position="81"/>
    </location>
</feature>
<evidence type="ECO:0000259" key="5">
    <source>
        <dbReference type="PROSITE" id="PS50600"/>
    </source>
</evidence>
<organism evidence="6 7">
    <name type="scientific">Echria macrotheca</name>
    <dbReference type="NCBI Taxonomy" id="438768"/>
    <lineage>
        <taxon>Eukaryota</taxon>
        <taxon>Fungi</taxon>
        <taxon>Dikarya</taxon>
        <taxon>Ascomycota</taxon>
        <taxon>Pezizomycotina</taxon>
        <taxon>Sordariomycetes</taxon>
        <taxon>Sordariomycetidae</taxon>
        <taxon>Sordariales</taxon>
        <taxon>Schizotheciaceae</taxon>
        <taxon>Echria</taxon>
    </lineage>
</organism>
<evidence type="ECO:0000256" key="2">
    <source>
        <dbReference type="ARBA" id="ARBA00022670"/>
    </source>
</evidence>
<proteinExistence type="inferred from homology"/>
<feature type="domain" description="Ubiquitin-like protease family profile" evidence="5">
    <location>
        <begin position="450"/>
        <end position="636"/>
    </location>
</feature>
<dbReference type="GO" id="GO:0006508">
    <property type="term" value="P:proteolysis"/>
    <property type="evidence" value="ECO:0007669"/>
    <property type="project" value="UniProtKB-KW"/>
</dbReference>
<feature type="region of interest" description="Disordered" evidence="4">
    <location>
        <begin position="402"/>
        <end position="441"/>
    </location>
</feature>
<dbReference type="SUPFAM" id="SSF54001">
    <property type="entry name" value="Cysteine proteinases"/>
    <property type="match status" value="1"/>
</dbReference>
<evidence type="ECO:0000313" key="7">
    <source>
        <dbReference type="Proteomes" id="UP001239445"/>
    </source>
</evidence>
<dbReference type="PROSITE" id="PS50600">
    <property type="entry name" value="ULP_PROTEASE"/>
    <property type="match status" value="1"/>
</dbReference>